<organism evidence="1">
    <name type="scientific">marine metagenome</name>
    <dbReference type="NCBI Taxonomy" id="408172"/>
    <lineage>
        <taxon>unclassified sequences</taxon>
        <taxon>metagenomes</taxon>
        <taxon>ecological metagenomes</taxon>
    </lineage>
</organism>
<reference evidence="1" key="1">
    <citation type="submission" date="2018-05" db="EMBL/GenBank/DDBJ databases">
        <authorList>
            <person name="Lanie J.A."/>
            <person name="Ng W.-L."/>
            <person name="Kazmierczak K.M."/>
            <person name="Andrzejewski T.M."/>
            <person name="Davidsen T.M."/>
            <person name="Wayne K.J."/>
            <person name="Tettelin H."/>
            <person name="Glass J.I."/>
            <person name="Rusch D."/>
            <person name="Podicherti R."/>
            <person name="Tsui H.-C.T."/>
            <person name="Winkler M.E."/>
        </authorList>
    </citation>
    <scope>NUCLEOTIDE SEQUENCE</scope>
</reference>
<dbReference type="EMBL" id="UINC01128674">
    <property type="protein sequence ID" value="SVD08583.1"/>
    <property type="molecule type" value="Genomic_DNA"/>
</dbReference>
<evidence type="ECO:0000313" key="1">
    <source>
        <dbReference type="EMBL" id="SVD08583.1"/>
    </source>
</evidence>
<protein>
    <submittedName>
        <fullName evidence="1">Uncharacterized protein</fullName>
    </submittedName>
</protein>
<sequence>MRGIRLGEMKKFRKMKKDIDKGFPAFGKLLDDTIENTPTKIERLIKKATNGFEKLFSSE</sequence>
<dbReference type="AlphaFoldDB" id="A0A382SFF8"/>
<name>A0A382SFF8_9ZZZZ</name>
<proteinExistence type="predicted"/>
<accession>A0A382SFF8</accession>
<gene>
    <name evidence="1" type="ORF">METZ01_LOCUS361437</name>
</gene>